<accession>A0A286UTJ0</accession>
<evidence type="ECO:0000256" key="2">
    <source>
        <dbReference type="SAM" id="MobiDB-lite"/>
    </source>
</evidence>
<dbReference type="Gene3D" id="2.40.40.10">
    <property type="entry name" value="RlpA-like domain"/>
    <property type="match status" value="1"/>
</dbReference>
<dbReference type="STRING" id="2282107.A0A286UTJ0"/>
<dbReference type="OrthoDB" id="623670at2759"/>
<feature type="compositionally biased region" description="Low complexity" evidence="2">
    <location>
        <begin position="25"/>
        <end position="50"/>
    </location>
</feature>
<dbReference type="EMBL" id="NBII01000002">
    <property type="protein sequence ID" value="PAV22920.1"/>
    <property type="molecule type" value="Genomic_DNA"/>
</dbReference>
<feature type="region of interest" description="Disordered" evidence="2">
    <location>
        <begin position="25"/>
        <end position="55"/>
    </location>
</feature>
<gene>
    <name evidence="4" type="ORF">PNOK_0287700</name>
</gene>
<keyword evidence="5" id="KW-1185">Reference proteome</keyword>
<dbReference type="Proteomes" id="UP000217199">
    <property type="component" value="Unassembled WGS sequence"/>
</dbReference>
<dbReference type="PANTHER" id="PTHR31836">
    <property type="match status" value="1"/>
</dbReference>
<dbReference type="PANTHER" id="PTHR31836:SF28">
    <property type="entry name" value="SRCR DOMAIN-CONTAINING PROTEIN-RELATED"/>
    <property type="match status" value="1"/>
</dbReference>
<protein>
    <submittedName>
        <fullName evidence="4">Expansin family</fullName>
    </submittedName>
</protein>
<feature type="chain" id="PRO_5013669099" evidence="3">
    <location>
        <begin position="20"/>
        <end position="218"/>
    </location>
</feature>
<feature type="compositionally biased region" description="Low complexity" evidence="2">
    <location>
        <begin position="196"/>
        <end position="207"/>
    </location>
</feature>
<dbReference type="CDD" id="cd22191">
    <property type="entry name" value="DPBB_RlpA_EXP_N-like"/>
    <property type="match status" value="1"/>
</dbReference>
<proteinExistence type="predicted"/>
<feature type="compositionally biased region" description="Low complexity" evidence="2">
    <location>
        <begin position="152"/>
        <end position="186"/>
    </location>
</feature>
<comment type="caution">
    <text evidence="4">The sequence shown here is derived from an EMBL/GenBank/DDBJ whole genome shotgun (WGS) entry which is preliminary data.</text>
</comment>
<dbReference type="InterPro" id="IPR036908">
    <property type="entry name" value="RlpA-like_sf"/>
</dbReference>
<organism evidence="4 5">
    <name type="scientific">Pyrrhoderma noxium</name>
    <dbReference type="NCBI Taxonomy" id="2282107"/>
    <lineage>
        <taxon>Eukaryota</taxon>
        <taxon>Fungi</taxon>
        <taxon>Dikarya</taxon>
        <taxon>Basidiomycota</taxon>
        <taxon>Agaricomycotina</taxon>
        <taxon>Agaricomycetes</taxon>
        <taxon>Hymenochaetales</taxon>
        <taxon>Hymenochaetaceae</taxon>
        <taxon>Pyrrhoderma</taxon>
    </lineage>
</organism>
<feature type="signal peptide" evidence="3">
    <location>
        <begin position="1"/>
        <end position="19"/>
    </location>
</feature>
<evidence type="ECO:0000313" key="5">
    <source>
        <dbReference type="Proteomes" id="UP000217199"/>
    </source>
</evidence>
<dbReference type="InterPro" id="IPR051477">
    <property type="entry name" value="Expansin_CellWall"/>
</dbReference>
<dbReference type="AlphaFoldDB" id="A0A286UTJ0"/>
<reference evidence="4 5" key="1">
    <citation type="journal article" date="2017" name="Mol. Ecol.">
        <title>Comparative and population genomic landscape of Phellinus noxius: A hypervariable fungus causing root rot in trees.</title>
        <authorList>
            <person name="Chung C.L."/>
            <person name="Lee T.J."/>
            <person name="Akiba M."/>
            <person name="Lee H.H."/>
            <person name="Kuo T.H."/>
            <person name="Liu D."/>
            <person name="Ke H.M."/>
            <person name="Yokoi T."/>
            <person name="Roa M.B."/>
            <person name="Lu M.J."/>
            <person name="Chang Y.Y."/>
            <person name="Ann P.J."/>
            <person name="Tsai J.N."/>
            <person name="Chen C.Y."/>
            <person name="Tzean S.S."/>
            <person name="Ota Y."/>
            <person name="Hattori T."/>
            <person name="Sahashi N."/>
            <person name="Liou R.F."/>
            <person name="Kikuchi T."/>
            <person name="Tsai I.J."/>
        </authorList>
    </citation>
    <scope>NUCLEOTIDE SEQUENCE [LARGE SCALE GENOMIC DNA]</scope>
    <source>
        <strain evidence="4 5">FFPRI411160</strain>
    </source>
</reference>
<evidence type="ECO:0000313" key="4">
    <source>
        <dbReference type="EMBL" id="PAV22920.1"/>
    </source>
</evidence>
<evidence type="ECO:0000256" key="1">
    <source>
        <dbReference type="ARBA" id="ARBA00022729"/>
    </source>
</evidence>
<name>A0A286UTJ0_9AGAM</name>
<sequence length="218" mass="22224">MFNLSPVVISLLYLSLVSAIPAIDSDSSTDVSTSTTSASPSSSSVSSSSESGGGSGRFTYYDPSVGLGSCGKQNDDESFTVAMNQPQYKESLCGETITVTVGDKSTQAIIQDMCPGCPEGGLDLSEGLFKFFASTDVGVLQGSWTFGGGSGDSSNSTTSSSEMSTSSTTGDQTTTSDDNTGTETSTAVDGGNSDPTTTTGNYESTTTAHSHHHGHHHG</sequence>
<keyword evidence="1 3" id="KW-0732">Signal</keyword>
<evidence type="ECO:0000256" key="3">
    <source>
        <dbReference type="SAM" id="SignalP"/>
    </source>
</evidence>
<feature type="region of interest" description="Disordered" evidence="2">
    <location>
        <begin position="147"/>
        <end position="218"/>
    </location>
</feature>
<feature type="compositionally biased region" description="Basic residues" evidence="2">
    <location>
        <begin position="209"/>
        <end position="218"/>
    </location>
</feature>
<dbReference type="SUPFAM" id="SSF50685">
    <property type="entry name" value="Barwin-like endoglucanases"/>
    <property type="match status" value="1"/>
</dbReference>
<dbReference type="InParanoid" id="A0A286UTJ0"/>